<sequence>MELVLIKSYKQLSLYEKDWLSILEANENRNPYLEYEFLYKLWLNLGQKEGIEIYAVKEHNRIIAFFPFHSKETWFGYILCFVAQNEFNTMDIIAKERDRDRVIMFVFDELINMKKSVVFSLNGLFQNGNTLRNLSKYLQARSMKEYLFVDNNIQLKSKSISRDFSPYTTKTIFSTNTFRAKSYRNFLWTKEMIISKVKRNST</sequence>
<proteinExistence type="predicted"/>
<dbReference type="Proteomes" id="UP000198734">
    <property type="component" value="Unassembled WGS sequence"/>
</dbReference>
<evidence type="ECO:0008006" key="3">
    <source>
        <dbReference type="Google" id="ProtNLM"/>
    </source>
</evidence>
<dbReference type="AlphaFoldDB" id="A0A1I6A1U3"/>
<organism evidence="1 2">
    <name type="scientific">Psychrobacillus psychrotolerans</name>
    <dbReference type="NCBI Taxonomy" id="126156"/>
    <lineage>
        <taxon>Bacteria</taxon>
        <taxon>Bacillati</taxon>
        <taxon>Bacillota</taxon>
        <taxon>Bacilli</taxon>
        <taxon>Bacillales</taxon>
        <taxon>Bacillaceae</taxon>
        <taxon>Psychrobacillus</taxon>
    </lineage>
</organism>
<accession>A0A1I6A1U3</accession>
<dbReference type="STRING" id="126156.SAMN05421670_3074"/>
<reference evidence="2" key="1">
    <citation type="submission" date="2016-10" db="EMBL/GenBank/DDBJ databases">
        <authorList>
            <person name="Varghese N."/>
            <person name="Submissions S."/>
        </authorList>
    </citation>
    <scope>NUCLEOTIDE SEQUENCE [LARGE SCALE GENOMIC DNA]</scope>
    <source>
        <strain evidence="2">DSM 11706</strain>
    </source>
</reference>
<gene>
    <name evidence="1" type="ORF">SAMN05421670_3074</name>
</gene>
<dbReference type="EMBL" id="FOXU01000006">
    <property type="protein sequence ID" value="SFQ62642.1"/>
    <property type="molecule type" value="Genomic_DNA"/>
</dbReference>
<protein>
    <recommendedName>
        <fullName evidence="3">Acetyltransferase (GNAT) domain-containing protein</fullName>
    </recommendedName>
</protein>
<name>A0A1I6A1U3_9BACI</name>
<evidence type="ECO:0000313" key="1">
    <source>
        <dbReference type="EMBL" id="SFQ62642.1"/>
    </source>
</evidence>
<evidence type="ECO:0000313" key="2">
    <source>
        <dbReference type="Proteomes" id="UP000198734"/>
    </source>
</evidence>
<dbReference type="OrthoDB" id="9808976at2"/>
<keyword evidence="2" id="KW-1185">Reference proteome</keyword>